<reference evidence="22 23" key="2">
    <citation type="journal article" date="2013" name="Stand. Genomic Sci.">
        <title>Complete genome sequence of Halorhodospira halophila SL1.</title>
        <authorList>
            <person name="Challacombe J.F."/>
            <person name="Majid S."/>
            <person name="Deole R."/>
            <person name="Brettin T.S."/>
            <person name="Bruce D."/>
            <person name="Delano S.F."/>
            <person name="Detter J.C."/>
            <person name="Gleasner C.D."/>
            <person name="Han C.S."/>
            <person name="Misra M."/>
            <person name="Reitenga K.G."/>
            <person name="Mikhailova N."/>
            <person name="Woyke T."/>
            <person name="Pitluck S."/>
            <person name="Nolan M."/>
            <person name="Land M.L."/>
            <person name="Saunders E."/>
            <person name="Tapia R."/>
            <person name="Lapidus A."/>
            <person name="Ivanova N."/>
            <person name="Hoff W.D."/>
        </authorList>
    </citation>
    <scope>NUCLEOTIDE SEQUENCE [LARGE SCALE GENOMIC DNA]</scope>
    <source>
        <strain evidence="23">DSM 244 / SL1</strain>
    </source>
</reference>
<evidence type="ECO:0000256" key="16">
    <source>
        <dbReference type="ARBA" id="ARBA00023306"/>
    </source>
</evidence>
<keyword evidence="17 20" id="KW-0961">Cell wall biogenesis/degradation</keyword>
<comment type="similarity">
    <text evidence="5 20">Belongs to the MurB family.</text>
</comment>
<comment type="function">
    <text evidence="2 20">Cell wall formation.</text>
</comment>
<keyword evidence="16 20" id="KW-0131">Cell cycle</keyword>
<feature type="active site" evidence="20">
    <location>
        <position position="292"/>
    </location>
</feature>
<dbReference type="InterPro" id="IPR011601">
    <property type="entry name" value="MurB_C"/>
</dbReference>
<evidence type="ECO:0000256" key="14">
    <source>
        <dbReference type="ARBA" id="ARBA00022984"/>
    </source>
</evidence>
<dbReference type="PANTHER" id="PTHR21071">
    <property type="entry name" value="UDP-N-ACETYLENOLPYRUVOYLGLUCOSAMINE REDUCTASE"/>
    <property type="match status" value="1"/>
</dbReference>
<dbReference type="PROSITE" id="PS51387">
    <property type="entry name" value="FAD_PCMH"/>
    <property type="match status" value="1"/>
</dbReference>
<evidence type="ECO:0000256" key="6">
    <source>
        <dbReference type="ARBA" id="ARBA00012518"/>
    </source>
</evidence>
<comment type="pathway">
    <text evidence="4 20">Cell wall biogenesis; peptidoglycan biosynthesis.</text>
</comment>
<proteinExistence type="inferred from homology"/>
<dbReference type="HOGENOM" id="CLU_035304_1_1_6"/>
<dbReference type="GO" id="GO:0051301">
    <property type="term" value="P:cell division"/>
    <property type="evidence" value="ECO:0007669"/>
    <property type="project" value="UniProtKB-KW"/>
</dbReference>
<dbReference type="Gene3D" id="3.30.43.10">
    <property type="entry name" value="Uridine Diphospho-n-acetylenolpyruvylglucosamine Reductase, domain 2"/>
    <property type="match status" value="1"/>
</dbReference>
<evidence type="ECO:0000256" key="17">
    <source>
        <dbReference type="ARBA" id="ARBA00023316"/>
    </source>
</evidence>
<dbReference type="Gene3D" id="3.30.465.10">
    <property type="match status" value="1"/>
</dbReference>
<comment type="catalytic activity">
    <reaction evidence="19 20">
        <text>UDP-N-acetyl-alpha-D-muramate + NADP(+) = UDP-N-acetyl-3-O-(1-carboxyvinyl)-alpha-D-glucosamine + NADPH + H(+)</text>
        <dbReference type="Rhea" id="RHEA:12248"/>
        <dbReference type="ChEBI" id="CHEBI:15378"/>
        <dbReference type="ChEBI" id="CHEBI:57783"/>
        <dbReference type="ChEBI" id="CHEBI:58349"/>
        <dbReference type="ChEBI" id="CHEBI:68483"/>
        <dbReference type="ChEBI" id="CHEBI:70757"/>
        <dbReference type="EC" id="1.3.1.98"/>
    </reaction>
</comment>
<dbReference type="RefSeq" id="WP_011814875.1">
    <property type="nucleotide sequence ID" value="NC_008789.1"/>
</dbReference>
<keyword evidence="15 20" id="KW-0560">Oxidoreductase</keyword>
<evidence type="ECO:0000256" key="1">
    <source>
        <dbReference type="ARBA" id="ARBA00001974"/>
    </source>
</evidence>
<evidence type="ECO:0000313" key="23">
    <source>
        <dbReference type="Proteomes" id="UP000000647"/>
    </source>
</evidence>
<evidence type="ECO:0000256" key="2">
    <source>
        <dbReference type="ARBA" id="ARBA00003921"/>
    </source>
</evidence>
<feature type="active site" description="Proton donor" evidence="20">
    <location>
        <position position="223"/>
    </location>
</feature>
<evidence type="ECO:0000256" key="5">
    <source>
        <dbReference type="ARBA" id="ARBA00010485"/>
    </source>
</evidence>
<dbReference type="InterPro" id="IPR006094">
    <property type="entry name" value="Oxid_FAD_bind_N"/>
</dbReference>
<organism evidence="22 23">
    <name type="scientific">Halorhodospira halophila (strain DSM 244 / SL1)</name>
    <name type="common">Ectothiorhodospira halophila (strain DSM 244 / SL1)</name>
    <dbReference type="NCBI Taxonomy" id="349124"/>
    <lineage>
        <taxon>Bacteria</taxon>
        <taxon>Pseudomonadati</taxon>
        <taxon>Pseudomonadota</taxon>
        <taxon>Gammaproteobacteria</taxon>
        <taxon>Chromatiales</taxon>
        <taxon>Ectothiorhodospiraceae</taxon>
        <taxon>Halorhodospira</taxon>
    </lineage>
</organism>
<dbReference type="SUPFAM" id="SSF56194">
    <property type="entry name" value="Uridine diphospho-N-Acetylenolpyruvylglucosamine reductase, MurB, C-terminal domain"/>
    <property type="match status" value="1"/>
</dbReference>
<evidence type="ECO:0000256" key="3">
    <source>
        <dbReference type="ARBA" id="ARBA00004496"/>
    </source>
</evidence>
<feature type="domain" description="FAD-binding PCMH-type" evidence="21">
    <location>
        <begin position="29"/>
        <end position="212"/>
    </location>
</feature>
<dbReference type="NCBIfam" id="NF010480">
    <property type="entry name" value="PRK13905.1"/>
    <property type="match status" value="1"/>
</dbReference>
<evidence type="ECO:0000256" key="7">
    <source>
        <dbReference type="ARBA" id="ARBA00015188"/>
    </source>
</evidence>
<dbReference type="EMBL" id="CP000544">
    <property type="protein sequence ID" value="ABM62853.1"/>
    <property type="molecule type" value="Genomic_DNA"/>
</dbReference>
<dbReference type="InterPro" id="IPR003170">
    <property type="entry name" value="MurB"/>
</dbReference>
<dbReference type="UniPathway" id="UPA00219"/>
<dbReference type="InterPro" id="IPR036635">
    <property type="entry name" value="MurB_C_sf"/>
</dbReference>
<dbReference type="GO" id="GO:0005829">
    <property type="term" value="C:cytosol"/>
    <property type="evidence" value="ECO:0007669"/>
    <property type="project" value="TreeGrafter"/>
</dbReference>
<dbReference type="InterPro" id="IPR016167">
    <property type="entry name" value="FAD-bd_PCMH_sub1"/>
</dbReference>
<evidence type="ECO:0000256" key="8">
    <source>
        <dbReference type="ARBA" id="ARBA00022490"/>
    </source>
</evidence>
<dbReference type="GO" id="GO:0071949">
    <property type="term" value="F:FAD binding"/>
    <property type="evidence" value="ECO:0007669"/>
    <property type="project" value="InterPro"/>
</dbReference>
<evidence type="ECO:0000256" key="12">
    <source>
        <dbReference type="ARBA" id="ARBA00022857"/>
    </source>
</evidence>
<name>A1WYU1_HALHL</name>
<feature type="active site" evidence="20">
    <location>
        <position position="174"/>
    </location>
</feature>
<evidence type="ECO:0000256" key="18">
    <source>
        <dbReference type="ARBA" id="ARBA00031026"/>
    </source>
</evidence>
<dbReference type="PANTHER" id="PTHR21071:SF4">
    <property type="entry name" value="UDP-N-ACETYLENOLPYRUVOYLGLUCOSAMINE REDUCTASE"/>
    <property type="match status" value="1"/>
</dbReference>
<dbReference type="InterPro" id="IPR036318">
    <property type="entry name" value="FAD-bd_PCMH-like_sf"/>
</dbReference>
<comment type="subcellular location">
    <subcellularLocation>
        <location evidence="3 20">Cytoplasm</location>
    </subcellularLocation>
</comment>
<dbReference type="EC" id="1.3.1.98" evidence="6 20"/>
<keyword evidence="23" id="KW-1185">Reference proteome</keyword>
<dbReference type="GO" id="GO:0071555">
    <property type="term" value="P:cell wall organization"/>
    <property type="evidence" value="ECO:0007669"/>
    <property type="project" value="UniProtKB-KW"/>
</dbReference>
<dbReference type="Gene3D" id="3.90.78.10">
    <property type="entry name" value="UDP-N-acetylenolpyruvoylglucosamine reductase, C-terminal domain"/>
    <property type="match status" value="1"/>
</dbReference>
<evidence type="ECO:0000256" key="13">
    <source>
        <dbReference type="ARBA" id="ARBA00022960"/>
    </source>
</evidence>
<evidence type="ECO:0000259" key="21">
    <source>
        <dbReference type="PROSITE" id="PS51387"/>
    </source>
</evidence>
<dbReference type="Proteomes" id="UP000000647">
    <property type="component" value="Chromosome"/>
</dbReference>
<evidence type="ECO:0000256" key="11">
    <source>
        <dbReference type="ARBA" id="ARBA00022827"/>
    </source>
</evidence>
<evidence type="ECO:0000256" key="4">
    <source>
        <dbReference type="ARBA" id="ARBA00004752"/>
    </source>
</evidence>
<comment type="cofactor">
    <cofactor evidence="1 20">
        <name>FAD</name>
        <dbReference type="ChEBI" id="CHEBI:57692"/>
    </cofactor>
</comment>
<dbReference type="eggNOG" id="COG0812">
    <property type="taxonomic scope" value="Bacteria"/>
</dbReference>
<dbReference type="GO" id="GO:0009252">
    <property type="term" value="P:peptidoglycan biosynthetic process"/>
    <property type="evidence" value="ECO:0007669"/>
    <property type="project" value="UniProtKB-UniRule"/>
</dbReference>
<sequence>MSAAAERRRIRPGEWREQEPMAGYTTWRVGGPARRLFCPADRAGLLDCLARLSAEEPLHWCGLGSNLLVRDGGVAGTVILSQGGLDGLAVDGAQGRVHAEAGVAGGRLARAAVREGLAGLEFLAGIPGTVGGALALNAGAWGGETWSRVVEVETVDRHGCVRRRTPADFRVGYRRVVGPAGEWFLAATWALPSGDPQALNERVRALLRRRNAAQPVGQPTCGSVFRNPPGDAAGRLIEQAGLKGARRGGARVSERHANFIINEGGSAADIEGLIEVVRQRVAEVHGVRLETEVHVIGGEQS</sequence>
<keyword evidence="10 20" id="KW-0285">Flavoprotein</keyword>
<dbReference type="InterPro" id="IPR016169">
    <property type="entry name" value="FAD-bd_PCMH_sub2"/>
</dbReference>
<evidence type="ECO:0000256" key="15">
    <source>
        <dbReference type="ARBA" id="ARBA00023002"/>
    </source>
</evidence>
<evidence type="ECO:0000313" key="22">
    <source>
        <dbReference type="EMBL" id="ABM62853.1"/>
    </source>
</evidence>
<dbReference type="InterPro" id="IPR016166">
    <property type="entry name" value="FAD-bd_PCMH"/>
</dbReference>
<protein>
    <recommendedName>
        <fullName evidence="7 20">UDP-N-acetylenolpyruvoylglucosamine reductase</fullName>
        <ecNumber evidence="6 20">1.3.1.98</ecNumber>
    </recommendedName>
    <alternativeName>
        <fullName evidence="18 20">UDP-N-acetylmuramate dehydrogenase</fullName>
    </alternativeName>
</protein>
<dbReference type="GO" id="GO:0008360">
    <property type="term" value="P:regulation of cell shape"/>
    <property type="evidence" value="ECO:0007669"/>
    <property type="project" value="UniProtKB-KW"/>
</dbReference>
<evidence type="ECO:0000256" key="19">
    <source>
        <dbReference type="ARBA" id="ARBA00048914"/>
    </source>
</evidence>
<dbReference type="KEGG" id="hha:Hhal_2089"/>
<dbReference type="GO" id="GO:0008762">
    <property type="term" value="F:UDP-N-acetylmuramate dehydrogenase activity"/>
    <property type="evidence" value="ECO:0007669"/>
    <property type="project" value="UniProtKB-UniRule"/>
</dbReference>
<keyword evidence="13 20" id="KW-0133">Cell shape</keyword>
<dbReference type="SUPFAM" id="SSF56176">
    <property type="entry name" value="FAD-binding/transporter-associated domain-like"/>
    <property type="match status" value="1"/>
</dbReference>
<evidence type="ECO:0000256" key="10">
    <source>
        <dbReference type="ARBA" id="ARBA00022630"/>
    </source>
</evidence>
<dbReference type="STRING" id="349124.Hhal_2089"/>
<dbReference type="Pfam" id="PF02873">
    <property type="entry name" value="MurB_C"/>
    <property type="match status" value="1"/>
</dbReference>
<dbReference type="NCBIfam" id="TIGR00179">
    <property type="entry name" value="murB"/>
    <property type="match status" value="1"/>
</dbReference>
<keyword evidence="14 20" id="KW-0573">Peptidoglycan synthesis</keyword>
<evidence type="ECO:0000256" key="20">
    <source>
        <dbReference type="HAMAP-Rule" id="MF_00037"/>
    </source>
</evidence>
<dbReference type="OrthoDB" id="9804753at2"/>
<accession>A1WYU1</accession>
<keyword evidence="8 20" id="KW-0963">Cytoplasm</keyword>
<gene>
    <name evidence="20" type="primary">murB</name>
    <name evidence="22" type="ordered locus">Hhal_2089</name>
</gene>
<reference evidence="23" key="1">
    <citation type="submission" date="2006-12" db="EMBL/GenBank/DDBJ databases">
        <title>Complete sequence of Halorhodospira halophila SL1.</title>
        <authorList>
            <consortium name="US DOE Joint Genome Institute"/>
            <person name="Copeland A."/>
            <person name="Lucas S."/>
            <person name="Lapidus A."/>
            <person name="Barry K."/>
            <person name="Detter J.C."/>
            <person name="Glavina del Rio T."/>
            <person name="Hammon N."/>
            <person name="Israni S."/>
            <person name="Dalin E."/>
            <person name="Tice H."/>
            <person name="Pitluck S."/>
            <person name="Saunders E."/>
            <person name="Brettin T."/>
            <person name="Bruce D."/>
            <person name="Han C."/>
            <person name="Tapia R."/>
            <person name="Schmutz J."/>
            <person name="Larimer F."/>
            <person name="Land M."/>
            <person name="Hauser L."/>
            <person name="Kyrpides N."/>
            <person name="Mikhailova N."/>
            <person name="Hoff W."/>
            <person name="Richardson P."/>
        </authorList>
    </citation>
    <scope>NUCLEOTIDE SEQUENCE [LARGE SCALE GENOMIC DNA]</scope>
    <source>
        <strain evidence="23">DSM 244 / SL1</strain>
    </source>
</reference>
<keyword evidence="11 20" id="KW-0274">FAD</keyword>
<evidence type="ECO:0000256" key="9">
    <source>
        <dbReference type="ARBA" id="ARBA00022618"/>
    </source>
</evidence>
<dbReference type="HAMAP" id="MF_00037">
    <property type="entry name" value="MurB"/>
    <property type="match status" value="1"/>
</dbReference>
<dbReference type="AlphaFoldDB" id="A1WYU1"/>
<keyword evidence="12 20" id="KW-0521">NADP</keyword>
<dbReference type="Pfam" id="PF01565">
    <property type="entry name" value="FAD_binding_4"/>
    <property type="match status" value="1"/>
</dbReference>
<keyword evidence="9 20" id="KW-0132">Cell division</keyword>